<sequence length="316" mass="32629">MSSEKSDYEHQDTKGKMKQRDDYDEPHDYEIHSKKDAPPPRFSTIFDTKPQPILAAEPVIESPRRRRRNGVFIPMPIFVLLAILFFLESIVLFAYTAIGLYNQLPGRLVTTIHGPTAAACDLAPPVEHQAAPINIAPNFVVGGAGGQSTVTETVTVTFMGRESSTLLPSLSSTSSSSTVSSSTTSSTTSSAPSMAIVTFTPGGGVVTSVVFVTPSPASQAERPTSFVTVFAGASPTSQSSSTLSTSASPVAKAVSQETSSSSSTTTSSSSVQTSTTTSSTSSSSTTSSSTTSTTPAAKGTNKACVGGAGAVMLDCL</sequence>
<evidence type="ECO:0000313" key="4">
    <source>
        <dbReference type="Proteomes" id="UP000503462"/>
    </source>
</evidence>
<feature type="compositionally biased region" description="Low complexity" evidence="1">
    <location>
        <begin position="166"/>
        <end position="190"/>
    </location>
</feature>
<keyword evidence="2" id="KW-0812">Transmembrane</keyword>
<name>A0A6H0Y0P3_9PEZI</name>
<dbReference type="Proteomes" id="UP000503462">
    <property type="component" value="Chromosome 4"/>
</dbReference>
<keyword evidence="2" id="KW-1133">Transmembrane helix</keyword>
<feature type="compositionally biased region" description="Low complexity" evidence="1">
    <location>
        <begin position="258"/>
        <end position="294"/>
    </location>
</feature>
<dbReference type="EMBL" id="CP051142">
    <property type="protein sequence ID" value="QIX00439.1"/>
    <property type="molecule type" value="Genomic_DNA"/>
</dbReference>
<dbReference type="OrthoDB" id="3942482at2759"/>
<evidence type="ECO:0000256" key="1">
    <source>
        <dbReference type="SAM" id="MobiDB-lite"/>
    </source>
</evidence>
<evidence type="ECO:0000256" key="2">
    <source>
        <dbReference type="SAM" id="Phobius"/>
    </source>
</evidence>
<feature type="region of interest" description="Disordered" evidence="1">
    <location>
        <begin position="166"/>
        <end position="191"/>
    </location>
</feature>
<feature type="region of interest" description="Disordered" evidence="1">
    <location>
        <begin position="1"/>
        <end position="42"/>
    </location>
</feature>
<protein>
    <submittedName>
        <fullName evidence="3">Uncharacterized protein</fullName>
    </submittedName>
</protein>
<reference evidence="3 4" key="1">
    <citation type="journal article" date="2016" name="Sci. Rep.">
        <title>Peltaster fructicola genome reveals evolution from an invasive phytopathogen to an ectophytic parasite.</title>
        <authorList>
            <person name="Xu C."/>
            <person name="Chen H."/>
            <person name="Gleason M.L."/>
            <person name="Xu J.R."/>
            <person name="Liu H."/>
            <person name="Zhang R."/>
            <person name="Sun G."/>
        </authorList>
    </citation>
    <scope>NUCLEOTIDE SEQUENCE [LARGE SCALE GENOMIC DNA]</scope>
    <source>
        <strain evidence="3 4">LNHT1506</strain>
    </source>
</reference>
<feature type="region of interest" description="Disordered" evidence="1">
    <location>
        <begin position="255"/>
        <end position="303"/>
    </location>
</feature>
<evidence type="ECO:0000313" key="3">
    <source>
        <dbReference type="EMBL" id="QIX00439.1"/>
    </source>
</evidence>
<proteinExistence type="predicted"/>
<keyword evidence="2" id="KW-0472">Membrane</keyword>
<gene>
    <name evidence="3" type="ORF">AMS68_005956</name>
</gene>
<dbReference type="AlphaFoldDB" id="A0A6H0Y0P3"/>
<keyword evidence="4" id="KW-1185">Reference proteome</keyword>
<accession>A0A6H0Y0P3</accession>
<organism evidence="3 4">
    <name type="scientific">Peltaster fructicola</name>
    <dbReference type="NCBI Taxonomy" id="286661"/>
    <lineage>
        <taxon>Eukaryota</taxon>
        <taxon>Fungi</taxon>
        <taxon>Dikarya</taxon>
        <taxon>Ascomycota</taxon>
        <taxon>Pezizomycotina</taxon>
        <taxon>Dothideomycetes</taxon>
        <taxon>Dothideomycetes incertae sedis</taxon>
        <taxon>Peltaster</taxon>
    </lineage>
</organism>
<feature type="compositionally biased region" description="Basic and acidic residues" evidence="1">
    <location>
        <begin position="1"/>
        <end position="38"/>
    </location>
</feature>
<feature type="transmembrane region" description="Helical" evidence="2">
    <location>
        <begin position="71"/>
        <end position="95"/>
    </location>
</feature>